<gene>
    <name evidence="2" type="ORF">PPEP_b0724</name>
</gene>
<dbReference type="AlphaFoldDB" id="A0A8I0T5U8"/>
<dbReference type="InterPro" id="IPR014710">
    <property type="entry name" value="RmlC-like_jellyroll"/>
</dbReference>
<dbReference type="SUPFAM" id="SSF51182">
    <property type="entry name" value="RmlC-like cupins"/>
    <property type="match status" value="1"/>
</dbReference>
<dbReference type="InterPro" id="IPR013096">
    <property type="entry name" value="Cupin_2"/>
</dbReference>
<protein>
    <submittedName>
        <fullName evidence="2">Cupin 2 domain-containing protein</fullName>
    </submittedName>
</protein>
<dbReference type="Gene3D" id="2.60.120.10">
    <property type="entry name" value="Jelly Rolls"/>
    <property type="match status" value="1"/>
</dbReference>
<dbReference type="Proteomes" id="UP000660708">
    <property type="component" value="Unassembled WGS sequence"/>
</dbReference>
<organism evidence="2 3">
    <name type="scientific">Pseudoalteromonas peptidolytica F12-50-A1</name>
    <dbReference type="NCBI Taxonomy" id="1315280"/>
    <lineage>
        <taxon>Bacteria</taxon>
        <taxon>Pseudomonadati</taxon>
        <taxon>Pseudomonadota</taxon>
        <taxon>Gammaproteobacteria</taxon>
        <taxon>Alteromonadales</taxon>
        <taxon>Pseudoalteromonadaceae</taxon>
        <taxon>Pseudoalteromonas</taxon>
    </lineage>
</organism>
<evidence type="ECO:0000313" key="2">
    <source>
        <dbReference type="EMBL" id="MBE0348871.1"/>
    </source>
</evidence>
<dbReference type="Pfam" id="PF07883">
    <property type="entry name" value="Cupin_2"/>
    <property type="match status" value="1"/>
</dbReference>
<feature type="domain" description="Cupin type-2" evidence="1">
    <location>
        <begin position="42"/>
        <end position="101"/>
    </location>
</feature>
<proteinExistence type="predicted"/>
<name>A0A8I0T5U8_9GAMM</name>
<comment type="caution">
    <text evidence="2">The sequence shown here is derived from an EMBL/GenBank/DDBJ whole genome shotgun (WGS) entry which is preliminary data.</text>
</comment>
<dbReference type="EMBL" id="AQHF01000034">
    <property type="protein sequence ID" value="MBE0348871.1"/>
    <property type="molecule type" value="Genomic_DNA"/>
</dbReference>
<evidence type="ECO:0000313" key="3">
    <source>
        <dbReference type="Proteomes" id="UP000660708"/>
    </source>
</evidence>
<accession>A0A8I0T5U8</accession>
<dbReference type="CDD" id="cd06981">
    <property type="entry name" value="cupin_reut_a1446"/>
    <property type="match status" value="1"/>
</dbReference>
<dbReference type="InterPro" id="IPR011051">
    <property type="entry name" value="RmlC_Cupin_sf"/>
</dbReference>
<keyword evidence="3" id="KW-1185">Reference proteome</keyword>
<sequence length="102" mass="11506">MNFLKDISADLTEEVFEMVLSHPNIRVERIVSNGHTSPSSGYYDQDENEWVLVLQGCGELTFEGDSKVTLKAGDSLNIPAHQKHKVSYTDTSEPTIWLAIFY</sequence>
<evidence type="ECO:0000259" key="1">
    <source>
        <dbReference type="Pfam" id="PF07883"/>
    </source>
</evidence>
<dbReference type="RefSeq" id="WP_147389169.1">
    <property type="nucleotide sequence ID" value="NZ_AQHF01000034.1"/>
</dbReference>
<reference evidence="2 3" key="1">
    <citation type="submission" date="2015-06" db="EMBL/GenBank/DDBJ databases">
        <title>Genome sequence of Pseudoalteromonas peptidolytica.</title>
        <authorList>
            <person name="Xie B.-B."/>
            <person name="Rong J.-C."/>
            <person name="Qin Q.-L."/>
            <person name="Zhang Y.-Z."/>
        </authorList>
    </citation>
    <scope>NUCLEOTIDE SEQUENCE [LARGE SCALE GENOMIC DNA]</scope>
    <source>
        <strain evidence="2 3">F12-50-A1</strain>
    </source>
</reference>